<dbReference type="Proteomes" id="UP000180166">
    <property type="component" value="Chromosome"/>
</dbReference>
<evidence type="ECO:0000313" key="2">
    <source>
        <dbReference type="EMBL" id="GAP27363.1"/>
    </source>
</evidence>
<evidence type="ECO:0000313" key="1">
    <source>
        <dbReference type="EMBL" id="APA96939.1"/>
    </source>
</evidence>
<evidence type="ECO:0000313" key="3">
    <source>
        <dbReference type="Proteomes" id="UP000037179"/>
    </source>
</evidence>
<name>A0ABC8ARQ5_9NOCA</name>
<keyword evidence="3" id="KW-1185">Reference proteome</keyword>
<reference evidence="2 3" key="2">
    <citation type="journal article" date="2016" name="Genome Announc.">
        <title>Draft Genome Sequence of Erythromycin- and Oxytetracycline-Sensitive Nocardia seriolae Strain U-1 (NBRC 110359).</title>
        <authorList>
            <person name="Imajoh M."/>
            <person name="Sukeda M."/>
            <person name="Shimizu M."/>
            <person name="Yamane J."/>
            <person name="Ohnishi K."/>
            <person name="Oshima S."/>
        </authorList>
    </citation>
    <scope>NUCLEOTIDE SEQUENCE [LARGE SCALE GENOMIC DNA]</scope>
    <source>
        <strain evidence="2 3">U-1</strain>
    </source>
</reference>
<dbReference type="EMBL" id="CP017839">
    <property type="protein sequence ID" value="APA96939.1"/>
    <property type="molecule type" value="Genomic_DNA"/>
</dbReference>
<dbReference type="KEGG" id="nsr:NS506_02879"/>
<reference evidence="3" key="1">
    <citation type="submission" date="2015-07" db="EMBL/GenBank/DDBJ databases">
        <title>Nocardia seriolae U-1 whole genome shotgun sequence.</title>
        <authorList>
            <person name="Imajoh M."/>
            <person name="Fukumoto Y."/>
            <person name="Sukeda M."/>
            <person name="Yamane J."/>
            <person name="Yamasaki K."/>
            <person name="Shimizu M."/>
            <person name="Ohnishi K."/>
            <person name="Oshima S."/>
        </authorList>
    </citation>
    <scope>NUCLEOTIDE SEQUENCE [LARGE SCALE GENOMIC DNA]</scope>
    <source>
        <strain evidence="3">U-1</strain>
    </source>
</reference>
<organism evidence="1 4">
    <name type="scientific">Nocardia seriolae</name>
    <dbReference type="NCBI Taxonomy" id="37332"/>
    <lineage>
        <taxon>Bacteria</taxon>
        <taxon>Bacillati</taxon>
        <taxon>Actinomycetota</taxon>
        <taxon>Actinomycetes</taxon>
        <taxon>Mycobacteriales</taxon>
        <taxon>Nocardiaceae</taxon>
        <taxon>Nocardia</taxon>
    </lineage>
</organism>
<dbReference type="InterPro" id="IPR016193">
    <property type="entry name" value="Cytidine_deaminase-like"/>
</dbReference>
<accession>A0ABC8ARQ5</accession>
<dbReference type="Gene3D" id="3.40.140.10">
    <property type="entry name" value="Cytidine Deaminase, domain 2"/>
    <property type="match status" value="1"/>
</dbReference>
<protein>
    <submittedName>
        <fullName evidence="1">Cytidine deaminase</fullName>
        <ecNumber evidence="1">3.5.4.5</ecNumber>
    </submittedName>
</protein>
<dbReference type="EMBL" id="BBYQ01000017">
    <property type="protein sequence ID" value="GAP27363.1"/>
    <property type="molecule type" value="Genomic_DNA"/>
</dbReference>
<dbReference type="GeneID" id="93369454"/>
<sequence length="150" mass="14963">MIELDAEDSKLAVLARGAMGRTGGTGGAAVRDTHGRTYAAGTVELSALRLTALQAAVAAAISSGAEGFEAAVVVAGKLSDYGIAAVREVSPSARIIFSDVKGAVFDVLDPGGDYGVENPISAQGPAAGDAAGERAVPAALDIETESEVFE</sequence>
<dbReference type="RefSeq" id="WP_228102688.1">
    <property type="nucleotide sequence ID" value="NZ_AP017900.1"/>
</dbReference>
<reference evidence="1 4" key="3">
    <citation type="submission" date="2016-10" db="EMBL/GenBank/DDBJ databases">
        <title>Genome sequence of Nocardia seriolae strain EM150506, isolated from Anguila japonica.</title>
        <authorList>
            <person name="Han H.-J."/>
        </authorList>
    </citation>
    <scope>NUCLEOTIDE SEQUENCE [LARGE SCALE GENOMIC DNA]</scope>
    <source>
        <strain evidence="1 4">EM150506</strain>
    </source>
</reference>
<dbReference type="GO" id="GO:0004126">
    <property type="term" value="F:cytidine deaminase activity"/>
    <property type="evidence" value="ECO:0007669"/>
    <property type="project" value="UniProtKB-EC"/>
</dbReference>
<dbReference type="AlphaFoldDB" id="A0ABC8ARQ5"/>
<proteinExistence type="predicted"/>
<dbReference type="EC" id="3.5.4.5" evidence="1"/>
<dbReference type="Proteomes" id="UP000037179">
    <property type="component" value="Unassembled WGS sequence"/>
</dbReference>
<dbReference type="SUPFAM" id="SSF53927">
    <property type="entry name" value="Cytidine deaminase-like"/>
    <property type="match status" value="1"/>
</dbReference>
<keyword evidence="1" id="KW-0378">Hydrolase</keyword>
<gene>
    <name evidence="1" type="ORF">NS506_02879</name>
    <name evidence="2" type="ORF">NSK11_contig00017-0032</name>
</gene>
<evidence type="ECO:0000313" key="4">
    <source>
        <dbReference type="Proteomes" id="UP000180166"/>
    </source>
</evidence>